<keyword evidence="1" id="KW-0472">Membrane</keyword>
<dbReference type="EMBL" id="SLWA01000008">
    <property type="protein sequence ID" value="TCN53869.1"/>
    <property type="molecule type" value="Genomic_DNA"/>
</dbReference>
<reference evidence="2 3" key="1">
    <citation type="journal article" date="2015" name="Stand. Genomic Sci.">
        <title>Genomic Encyclopedia of Bacterial and Archaeal Type Strains, Phase III: the genomes of soil and plant-associated and newly described type strains.</title>
        <authorList>
            <person name="Whitman W.B."/>
            <person name="Woyke T."/>
            <person name="Klenk H.P."/>
            <person name="Zhou Y."/>
            <person name="Lilburn T.G."/>
            <person name="Beck B.J."/>
            <person name="De Vos P."/>
            <person name="Vandamme P."/>
            <person name="Eisen J.A."/>
            <person name="Garrity G."/>
            <person name="Hugenholtz P."/>
            <person name="Kyrpides N.C."/>
        </authorList>
    </citation>
    <scope>NUCLEOTIDE SEQUENCE [LARGE SCALE GENOMIC DNA]</scope>
    <source>
        <strain evidence="2 3">P5626</strain>
    </source>
</reference>
<dbReference type="RefSeq" id="WP_164502541.1">
    <property type="nucleotide sequence ID" value="NZ_JBDSHJ010000030.1"/>
</dbReference>
<keyword evidence="1" id="KW-0812">Transmembrane</keyword>
<keyword evidence="3" id="KW-1185">Reference proteome</keyword>
<evidence type="ECO:0008006" key="4">
    <source>
        <dbReference type="Google" id="ProtNLM"/>
    </source>
</evidence>
<comment type="caution">
    <text evidence="2">The sequence shown here is derived from an EMBL/GenBank/DDBJ whole genome shotgun (WGS) entry which is preliminary data.</text>
</comment>
<evidence type="ECO:0000313" key="2">
    <source>
        <dbReference type="EMBL" id="TCN53869.1"/>
    </source>
</evidence>
<sequence length="58" mass="6744">MEINWTILGIVAAVLIVLIVFVIRKNQKEKKKLTEFLNNDFKKAEKDEPDVDNTANER</sequence>
<evidence type="ECO:0000313" key="3">
    <source>
        <dbReference type="Proteomes" id="UP000295270"/>
    </source>
</evidence>
<proteinExistence type="predicted"/>
<dbReference type="Proteomes" id="UP000295270">
    <property type="component" value="Unassembled WGS sequence"/>
</dbReference>
<organism evidence="2 3">
    <name type="scientific">Flavobacterium circumlabens</name>
    <dbReference type="NCBI Taxonomy" id="2133765"/>
    <lineage>
        <taxon>Bacteria</taxon>
        <taxon>Pseudomonadati</taxon>
        <taxon>Bacteroidota</taxon>
        <taxon>Flavobacteriia</taxon>
        <taxon>Flavobacteriales</taxon>
        <taxon>Flavobacteriaceae</taxon>
        <taxon>Flavobacterium</taxon>
    </lineage>
</organism>
<accession>A0ABY2AV24</accession>
<keyword evidence="1" id="KW-1133">Transmembrane helix</keyword>
<protein>
    <recommendedName>
        <fullName evidence="4">LPXTG cell wall anchor domain-containing protein</fullName>
    </recommendedName>
</protein>
<name>A0ABY2AV24_9FLAO</name>
<gene>
    <name evidence="2" type="ORF">EV142_108174</name>
</gene>
<evidence type="ECO:0000256" key="1">
    <source>
        <dbReference type="SAM" id="Phobius"/>
    </source>
</evidence>
<feature type="transmembrane region" description="Helical" evidence="1">
    <location>
        <begin position="6"/>
        <end position="23"/>
    </location>
</feature>